<name>A0AAU9G2B3_DROMD</name>
<dbReference type="InterPro" id="IPR013818">
    <property type="entry name" value="Lipase"/>
</dbReference>
<evidence type="ECO:0000256" key="3">
    <source>
        <dbReference type="ARBA" id="ARBA00022525"/>
    </source>
</evidence>
<dbReference type="AlphaFoldDB" id="A0AAU9G2B3"/>
<dbReference type="Pfam" id="PF00151">
    <property type="entry name" value="Lipase"/>
    <property type="match status" value="1"/>
</dbReference>
<dbReference type="PANTHER" id="PTHR11610:SF149">
    <property type="entry name" value="FI01450P-RELATED"/>
    <property type="match status" value="1"/>
</dbReference>
<dbReference type="InterPro" id="IPR029058">
    <property type="entry name" value="AB_hydrolase_fold"/>
</dbReference>
<dbReference type="GO" id="GO:0017171">
    <property type="term" value="F:serine hydrolase activity"/>
    <property type="evidence" value="ECO:0007669"/>
    <property type="project" value="TreeGrafter"/>
</dbReference>
<keyword evidence="10" id="KW-1185">Reference proteome</keyword>
<evidence type="ECO:0000256" key="4">
    <source>
        <dbReference type="ARBA" id="ARBA00022729"/>
    </source>
</evidence>
<feature type="signal peptide" evidence="7">
    <location>
        <begin position="1"/>
        <end position="33"/>
    </location>
</feature>
<organism evidence="9 10">
    <name type="scientific">Drosophila madeirensis</name>
    <name type="common">Fruit fly</name>
    <dbReference type="NCBI Taxonomy" id="30013"/>
    <lineage>
        <taxon>Eukaryota</taxon>
        <taxon>Metazoa</taxon>
        <taxon>Ecdysozoa</taxon>
        <taxon>Arthropoda</taxon>
        <taxon>Hexapoda</taxon>
        <taxon>Insecta</taxon>
        <taxon>Pterygota</taxon>
        <taxon>Neoptera</taxon>
        <taxon>Endopterygota</taxon>
        <taxon>Diptera</taxon>
        <taxon>Brachycera</taxon>
        <taxon>Muscomorpha</taxon>
        <taxon>Ephydroidea</taxon>
        <taxon>Drosophilidae</taxon>
        <taxon>Drosophila</taxon>
        <taxon>Sophophora</taxon>
    </lineage>
</organism>
<dbReference type="InterPro" id="IPR033906">
    <property type="entry name" value="Lipase_N"/>
</dbReference>
<proteinExistence type="inferred from homology"/>
<dbReference type="SUPFAM" id="SSF53474">
    <property type="entry name" value="alpha/beta-Hydrolases"/>
    <property type="match status" value="1"/>
</dbReference>
<accession>A0AAU9G2B3</accession>
<dbReference type="InterPro" id="IPR000734">
    <property type="entry name" value="TAG_lipase"/>
</dbReference>
<dbReference type="Gene3D" id="3.40.50.1820">
    <property type="entry name" value="alpha/beta hydrolase"/>
    <property type="match status" value="1"/>
</dbReference>
<dbReference type="FunFam" id="3.40.50.1820:FF:000122">
    <property type="entry name" value="Vitellogenin-3-like Protein"/>
    <property type="match status" value="1"/>
</dbReference>
<dbReference type="EMBL" id="AP029266">
    <property type="protein sequence ID" value="BFG01842.1"/>
    <property type="molecule type" value="Genomic_DNA"/>
</dbReference>
<dbReference type="CDD" id="cd00707">
    <property type="entry name" value="Pancreat_lipase_like"/>
    <property type="match status" value="1"/>
</dbReference>
<dbReference type="GO" id="GO:0016042">
    <property type="term" value="P:lipid catabolic process"/>
    <property type="evidence" value="ECO:0007669"/>
    <property type="project" value="TreeGrafter"/>
</dbReference>
<dbReference type="GO" id="GO:0005615">
    <property type="term" value="C:extracellular space"/>
    <property type="evidence" value="ECO:0007669"/>
    <property type="project" value="TreeGrafter"/>
</dbReference>
<evidence type="ECO:0000256" key="6">
    <source>
        <dbReference type="SAM" id="MobiDB-lite"/>
    </source>
</evidence>
<keyword evidence="4 7" id="KW-0732">Signal</keyword>
<feature type="domain" description="Lipase" evidence="8">
    <location>
        <begin position="100"/>
        <end position="377"/>
    </location>
</feature>
<evidence type="ECO:0000313" key="9">
    <source>
        <dbReference type="EMBL" id="BFG01842.1"/>
    </source>
</evidence>
<dbReference type="GO" id="GO:0016298">
    <property type="term" value="F:lipase activity"/>
    <property type="evidence" value="ECO:0007669"/>
    <property type="project" value="InterPro"/>
</dbReference>
<dbReference type="PANTHER" id="PTHR11610">
    <property type="entry name" value="LIPASE"/>
    <property type="match status" value="1"/>
</dbReference>
<comment type="similarity">
    <text evidence="2 5">Belongs to the AB hydrolase superfamily. Lipase family.</text>
</comment>
<keyword evidence="3" id="KW-0964">Secreted</keyword>
<feature type="chain" id="PRO_5043549549" evidence="7">
    <location>
        <begin position="34"/>
        <end position="419"/>
    </location>
</feature>
<evidence type="ECO:0000256" key="1">
    <source>
        <dbReference type="ARBA" id="ARBA00004613"/>
    </source>
</evidence>
<gene>
    <name evidence="9" type="ORF">DMAD_01497</name>
</gene>
<evidence type="ECO:0000256" key="5">
    <source>
        <dbReference type="RuleBase" id="RU004262"/>
    </source>
</evidence>
<reference evidence="9 10" key="1">
    <citation type="submission" date="2024-02" db="EMBL/GenBank/DDBJ databases">
        <title>A chromosome-level genome assembly of Drosophila madeirensis, a fruit fly species endemic to Madeira island.</title>
        <authorList>
            <person name="Tomihara K."/>
            <person name="Llopart A."/>
            <person name="Yamamoto D."/>
        </authorList>
    </citation>
    <scope>NUCLEOTIDE SEQUENCE [LARGE SCALE GENOMIC DNA]</scope>
    <source>
        <strain evidence="9 10">RF1</strain>
    </source>
</reference>
<evidence type="ECO:0000259" key="8">
    <source>
        <dbReference type="Pfam" id="PF00151"/>
    </source>
</evidence>
<evidence type="ECO:0000313" key="10">
    <source>
        <dbReference type="Proteomes" id="UP001500889"/>
    </source>
</evidence>
<protein>
    <submittedName>
        <fullName evidence="9">Vitellogenin-3</fullName>
    </submittedName>
</protein>
<feature type="region of interest" description="Disordered" evidence="6">
    <location>
        <begin position="398"/>
        <end position="419"/>
    </location>
</feature>
<evidence type="ECO:0000256" key="7">
    <source>
        <dbReference type="SAM" id="SignalP"/>
    </source>
</evidence>
<comment type="subcellular location">
    <subcellularLocation>
        <location evidence="1">Secreted</location>
    </subcellularLocation>
</comment>
<sequence>MGNSGRIHGQAKITGRLLLMGLLVLQLASPIRSIEWTVPDVLESIGTVGTSIIDPSLLPTPQGLLDGSKQLIAGYPFEFVSSSLNFICSQALSSHKIKSKFTPDINKMNFQLQTTCTKTNFPLTDAQSMWKSPLFDPKKKVVILATGWTTTVNGSDTIDVMSKAYNCRGDVNFVAVDAARFVDTLYTWSAFNTEEIGENIAHGLVHLLDIVPVDNIHLIGHSLGAHIVGSAGRHLQRLTGKTIPHITGLDPAKPCFNEGEILSGLQRGDADFIDVIHSNPGVLGKKDPLGDVDFYPGGINPLPEGCYSVVCAHGRSWQYYAESILPGNEHNFMATRCNSLKRLRDLRCPGNEQPMGYGVPHNIRGNYFLEVSGTSPYGKHSSAVRSASHEHCGVCPNATDSSTADSTPAATSTATPKKF</sequence>
<dbReference type="Proteomes" id="UP001500889">
    <property type="component" value="Chromosome A"/>
</dbReference>
<evidence type="ECO:0000256" key="2">
    <source>
        <dbReference type="ARBA" id="ARBA00010701"/>
    </source>
</evidence>